<protein>
    <submittedName>
        <fullName evidence="14">YitT family protein</fullName>
    </submittedName>
</protein>
<dbReference type="Pfam" id="PF10035">
    <property type="entry name" value="DUF2179"/>
    <property type="match status" value="1"/>
</dbReference>
<dbReference type="CDD" id="cd16380">
    <property type="entry name" value="YitT_C"/>
    <property type="match status" value="1"/>
</dbReference>
<reference evidence="18 19" key="1">
    <citation type="submission" date="2018-08" db="EMBL/GenBank/DDBJ databases">
        <title>A genome reference for cultivated species of the human gut microbiota.</title>
        <authorList>
            <person name="Zou Y."/>
            <person name="Xue W."/>
            <person name="Luo G."/>
        </authorList>
    </citation>
    <scope>NUCLEOTIDE SEQUENCE [LARGE SCALE GENOMIC DNA]</scope>
    <source>
        <strain evidence="17 19">AF24-12</strain>
        <strain evidence="16 18">OM06-11</strain>
    </source>
</reference>
<keyword evidence="5 6" id="KW-0472">Membrane</keyword>
<dbReference type="EMBL" id="JAJTVO010000017">
    <property type="protein sequence ID" value="MCE4122610.1"/>
    <property type="molecule type" value="Genomic_DNA"/>
</dbReference>
<dbReference type="EMBL" id="VZCR01000016">
    <property type="protein sequence ID" value="MQN30776.1"/>
    <property type="molecule type" value="Genomic_DNA"/>
</dbReference>
<dbReference type="GeneID" id="69849825"/>
<evidence type="ECO:0000313" key="15">
    <source>
        <dbReference type="EMBL" id="MQO91491.1"/>
    </source>
</evidence>
<dbReference type="EMBL" id="QSUC01000002">
    <property type="protein sequence ID" value="RGN12572.1"/>
    <property type="molecule type" value="Genomic_DNA"/>
</dbReference>
<evidence type="ECO:0000313" key="11">
    <source>
        <dbReference type="EMBL" id="MQN79268.1"/>
    </source>
</evidence>
<evidence type="ECO:0000259" key="7">
    <source>
        <dbReference type="Pfam" id="PF10035"/>
    </source>
</evidence>
<evidence type="ECO:0000313" key="19">
    <source>
        <dbReference type="Proteomes" id="UP000283872"/>
    </source>
</evidence>
<evidence type="ECO:0000313" key="17">
    <source>
        <dbReference type="EMBL" id="RGS18355.1"/>
    </source>
</evidence>
<dbReference type="InterPro" id="IPR003740">
    <property type="entry name" value="YitT"/>
</dbReference>
<feature type="transmembrane region" description="Helical" evidence="6">
    <location>
        <begin position="114"/>
        <end position="134"/>
    </location>
</feature>
<reference evidence="20 22" key="2">
    <citation type="submission" date="2019-09" db="EMBL/GenBank/DDBJ databases">
        <title>Distinct polysaccharide growth profiles of human intestinal Prevotella copri isolates.</title>
        <authorList>
            <person name="Fehlner-Peach H."/>
            <person name="Magnabosco C."/>
            <person name="Raghavan V."/>
            <person name="Scher J.U."/>
            <person name="Tett A."/>
            <person name="Cox L.M."/>
            <person name="Gottsegen C."/>
            <person name="Watters A."/>
            <person name="Wiltshire- Gordon J.D."/>
            <person name="Segata N."/>
            <person name="Bonneau R."/>
            <person name="Littman D.R."/>
        </authorList>
    </citation>
    <scope>NUCLEOTIDE SEQUENCE [LARGE SCALE GENOMIC DNA]</scope>
    <source>
        <strain evidence="25">BU41712</strain>
        <strain evidence="12">IAA108</strain>
        <strain evidence="24">iAA108</strain>
        <strain evidence="20">iAK279</strain>
        <strain evidence="10">IAP146</strain>
        <strain evidence="22">iAP146</strain>
        <strain evidence="15">IAU3127</strain>
        <strain evidence="23">iAU3127</strain>
    </source>
</reference>
<evidence type="ECO:0000256" key="2">
    <source>
        <dbReference type="ARBA" id="ARBA00022475"/>
    </source>
</evidence>
<comment type="caution">
    <text evidence="14">The sequence shown here is derived from an EMBL/GenBank/DDBJ whole genome shotgun (WGS) entry which is preliminary data.</text>
</comment>
<dbReference type="Proteomes" id="UP000390763">
    <property type="component" value="Unassembled WGS sequence"/>
</dbReference>
<dbReference type="Proteomes" id="UP000420707">
    <property type="component" value="Unassembled WGS sequence"/>
</dbReference>
<evidence type="ECO:0000313" key="24">
    <source>
        <dbReference type="Proteomes" id="UP000421408"/>
    </source>
</evidence>
<dbReference type="EMBL" id="QRVA01000004">
    <property type="protein sequence ID" value="RGS18355.1"/>
    <property type="molecule type" value="Genomic_DNA"/>
</dbReference>
<evidence type="ECO:0000256" key="4">
    <source>
        <dbReference type="ARBA" id="ARBA00022989"/>
    </source>
</evidence>
<evidence type="ECO:0000313" key="14">
    <source>
        <dbReference type="EMBL" id="MQO02681.1"/>
    </source>
</evidence>
<evidence type="ECO:0000313" key="16">
    <source>
        <dbReference type="EMBL" id="RGN12572.1"/>
    </source>
</evidence>
<evidence type="ECO:0000313" key="21">
    <source>
        <dbReference type="Proteomes" id="UP000420635"/>
    </source>
</evidence>
<dbReference type="GO" id="GO:0005886">
    <property type="term" value="C:plasma membrane"/>
    <property type="evidence" value="ECO:0007669"/>
    <property type="project" value="UniProtKB-SubCell"/>
</dbReference>
<comment type="subcellular location">
    <subcellularLocation>
        <location evidence="1">Cell membrane</location>
        <topology evidence="1">Multi-pass membrane protein</topology>
    </subcellularLocation>
</comment>
<evidence type="ECO:0000313" key="9">
    <source>
        <dbReference type="EMBL" id="MCE4122610.1"/>
    </source>
</evidence>
<evidence type="ECO:0000313" key="25">
    <source>
        <dbReference type="Proteomes" id="UP000423156"/>
    </source>
</evidence>
<dbReference type="Proteomes" id="UP000421283">
    <property type="component" value="Unassembled WGS sequence"/>
</dbReference>
<dbReference type="Proteomes" id="UP000421408">
    <property type="component" value="Unassembled WGS sequence"/>
</dbReference>
<keyword evidence="4 6" id="KW-1133">Transmembrane helix</keyword>
<evidence type="ECO:0000313" key="8">
    <source>
        <dbReference type="EMBL" id="MBV3407026.1"/>
    </source>
</evidence>
<evidence type="ECO:0000313" key="20">
    <source>
        <dbReference type="Proteomes" id="UP000390763"/>
    </source>
</evidence>
<evidence type="ECO:0000313" key="12">
    <source>
        <dbReference type="EMBL" id="MQN82846.1"/>
    </source>
</evidence>
<feature type="transmembrane region" description="Helical" evidence="6">
    <location>
        <begin position="85"/>
        <end position="102"/>
    </location>
</feature>
<dbReference type="EMBL" id="VZBT01000011">
    <property type="protein sequence ID" value="MQO02681.1"/>
    <property type="molecule type" value="Genomic_DNA"/>
</dbReference>
<dbReference type="EMBL" id="VZBZ01000172">
    <property type="protein sequence ID" value="MQN79268.1"/>
    <property type="molecule type" value="Genomic_DNA"/>
</dbReference>
<evidence type="ECO:0000256" key="3">
    <source>
        <dbReference type="ARBA" id="ARBA00022692"/>
    </source>
</evidence>
<evidence type="ECO:0000256" key="6">
    <source>
        <dbReference type="SAM" id="Phobius"/>
    </source>
</evidence>
<evidence type="ECO:0000313" key="10">
    <source>
        <dbReference type="EMBL" id="MQN30776.1"/>
    </source>
</evidence>
<feature type="transmembrane region" description="Helical" evidence="6">
    <location>
        <begin position="14"/>
        <end position="33"/>
    </location>
</feature>
<feature type="domain" description="DUF2179" evidence="7">
    <location>
        <begin position="227"/>
        <end position="281"/>
    </location>
</feature>
<dbReference type="PANTHER" id="PTHR33545:SF5">
    <property type="entry name" value="UPF0750 MEMBRANE PROTEIN YITT"/>
    <property type="match status" value="1"/>
</dbReference>
<evidence type="ECO:0000313" key="13">
    <source>
        <dbReference type="EMBL" id="MQN91394.1"/>
    </source>
</evidence>
<dbReference type="Pfam" id="PF02588">
    <property type="entry name" value="YitT_membrane"/>
    <property type="match status" value="1"/>
</dbReference>
<keyword evidence="3 6" id="KW-0812">Transmembrane</keyword>
<dbReference type="InterPro" id="IPR019264">
    <property type="entry name" value="DUF2179"/>
</dbReference>
<feature type="transmembrane region" description="Helical" evidence="6">
    <location>
        <begin position="155"/>
        <end position="174"/>
    </location>
</feature>
<evidence type="ECO:0000256" key="1">
    <source>
        <dbReference type="ARBA" id="ARBA00004651"/>
    </source>
</evidence>
<dbReference type="InterPro" id="IPR051461">
    <property type="entry name" value="UPF0750_membrane"/>
</dbReference>
<feature type="transmembrane region" description="Helical" evidence="6">
    <location>
        <begin position="48"/>
        <end position="73"/>
    </location>
</feature>
<dbReference type="EMBL" id="VZCC01000008">
    <property type="protein sequence ID" value="MQN82846.1"/>
    <property type="molecule type" value="Genomic_DNA"/>
</dbReference>
<dbReference type="EMBL" id="VZAP01000033">
    <property type="protein sequence ID" value="MQO91491.1"/>
    <property type="molecule type" value="Genomic_DNA"/>
</dbReference>
<dbReference type="PANTHER" id="PTHR33545">
    <property type="entry name" value="UPF0750 MEMBRANE PROTEIN YITT-RELATED"/>
    <property type="match status" value="1"/>
</dbReference>
<dbReference type="InterPro" id="IPR015867">
    <property type="entry name" value="N-reg_PII/ATP_PRibTrfase_C"/>
</dbReference>
<name>A0A3E5AHR8_9BACT</name>
<dbReference type="Proteomes" id="UP000423156">
    <property type="component" value="Unassembled WGS sequence"/>
</dbReference>
<reference evidence="8" key="3">
    <citation type="submission" date="2021-06" db="EMBL/GenBank/DDBJ databases">
        <title>Collection of gut derived symbiotic bacterial strains cultured from healthy donors.</title>
        <authorList>
            <person name="Lin H."/>
            <person name="Littmann E."/>
            <person name="Pamer E.G."/>
        </authorList>
    </citation>
    <scope>NUCLEOTIDE SEQUENCE</scope>
    <source>
        <strain evidence="8">MSK.21.60</strain>
    </source>
</reference>
<sequence length="297" mass="32669">MTPPRPLWKSVQDYVLIAIGMISYAIGWNVFLLPTNVTASGLPGISSIIYWATGCPVQIPYFIVNATLLICAFKILGAKFCVKTVYAVIVVTILTSFFSSRLGDFHLLENQPLWAAFLGAVFCGCGIGLGFSVGGSTGGTDIIAAIVNKYRDISLGRVIMICDIFIISSSYLVVHDWEKVLYGYVVLCVQAFCIDQVVNSRRRSVQFFIISQKYEEIGKRINVDADRGVTVVNASGFYSGQDVKMLFVLAKQRQAPAIFRLISEIDPHAFVSQSAVIGVYGEGFDKIKYKSKKEHGV</sequence>
<proteinExistence type="predicted"/>
<dbReference type="AlphaFoldDB" id="A0A3E5AHR8"/>
<evidence type="ECO:0000313" key="22">
    <source>
        <dbReference type="Proteomes" id="UP000420707"/>
    </source>
</evidence>
<dbReference type="EMBL" id="VZBQ01000164">
    <property type="protein sequence ID" value="MQN91394.1"/>
    <property type="molecule type" value="Genomic_DNA"/>
</dbReference>
<dbReference type="EMBL" id="JAHOEP010000002">
    <property type="protein sequence ID" value="MBV3407026.1"/>
    <property type="molecule type" value="Genomic_DNA"/>
</dbReference>
<accession>A0A3E5AHR8</accession>
<organism evidence="14 20">
    <name type="scientific">Segatella copri</name>
    <dbReference type="NCBI Taxonomy" id="165179"/>
    <lineage>
        <taxon>Bacteria</taxon>
        <taxon>Pseudomonadati</taxon>
        <taxon>Bacteroidota</taxon>
        <taxon>Bacteroidia</taxon>
        <taxon>Bacteroidales</taxon>
        <taxon>Prevotellaceae</taxon>
        <taxon>Segatella</taxon>
    </lineage>
</organism>
<evidence type="ECO:0000313" key="23">
    <source>
        <dbReference type="Proteomes" id="UP000421283"/>
    </source>
</evidence>
<reference evidence="9" key="4">
    <citation type="submission" date="2021-12" db="EMBL/GenBank/DDBJ databases">
        <authorList>
            <person name="Lv X."/>
        </authorList>
    </citation>
    <scope>NUCLEOTIDE SEQUENCE</scope>
    <source>
        <strain evidence="9">HF2106</strain>
    </source>
</reference>
<dbReference type="PIRSF" id="PIRSF006483">
    <property type="entry name" value="Membrane_protein_YitT"/>
    <property type="match status" value="1"/>
</dbReference>
<dbReference type="Proteomes" id="UP000283872">
    <property type="component" value="Unassembled WGS sequence"/>
</dbReference>
<dbReference type="Proteomes" id="UP000261245">
    <property type="component" value="Unassembled WGS sequence"/>
</dbReference>
<dbReference type="Gene3D" id="3.30.70.120">
    <property type="match status" value="1"/>
</dbReference>
<dbReference type="Proteomes" id="UP001200307">
    <property type="component" value="Unassembled WGS sequence"/>
</dbReference>
<evidence type="ECO:0000313" key="18">
    <source>
        <dbReference type="Proteomes" id="UP000261245"/>
    </source>
</evidence>
<dbReference type="RefSeq" id="WP_006847040.1">
    <property type="nucleotide sequence ID" value="NZ_DAWEAY010000006.1"/>
</dbReference>
<evidence type="ECO:0000256" key="5">
    <source>
        <dbReference type="ARBA" id="ARBA00023136"/>
    </source>
</evidence>
<keyword evidence="2" id="KW-1003">Cell membrane</keyword>
<dbReference type="Proteomes" id="UP000420635">
    <property type="component" value="Unassembled WGS sequence"/>
</dbReference>
<gene>
    <name evidence="17" type="ORF">DWY11_03255</name>
    <name evidence="16" type="ORF">DXB80_01395</name>
    <name evidence="15" type="ORF">F7D31_02155</name>
    <name evidence="13" type="ORF">F7D59_16435</name>
    <name evidence="14" type="ORF">F7D62_00825</name>
    <name evidence="11" type="ORF">F7D71_15680</name>
    <name evidence="12" type="ORF">F7D74_02315</name>
    <name evidence="10" type="ORF">F7D90_02165</name>
    <name evidence="8" type="ORF">KSW80_01140</name>
    <name evidence="9" type="ORF">LYY06_10080</name>
</gene>
<reference evidence="14" key="5">
    <citation type="submission" date="2023-10" db="EMBL/GenBank/DDBJ databases">
        <title>Distinct polysaccharide growth profiles of human intestinal Prevotella copri isolates.</title>
        <authorList>
            <person name="Fehlner-Peach H."/>
            <person name="Magnabosco C."/>
            <person name="Raghavan V."/>
            <person name="Scher J.U."/>
            <person name="Tett A."/>
            <person name="Cox L.M."/>
            <person name="Gottsegen C."/>
            <person name="Watters A."/>
            <person name="Wiltshire- Gordon J.D."/>
            <person name="Segata N."/>
            <person name="Bonneau R."/>
            <person name="Littman D.R."/>
        </authorList>
    </citation>
    <scope>NUCLEOTIDE SEQUENCE</scope>
    <source>
        <strain evidence="11">BU41712</strain>
        <strain evidence="14">IAK279</strain>
        <strain evidence="13">IP54</strain>
        <strain evidence="21">iP54</strain>
    </source>
</reference>
<dbReference type="Proteomes" id="UP001196316">
    <property type="component" value="Unassembled WGS sequence"/>
</dbReference>